<evidence type="ECO:0000313" key="1">
    <source>
        <dbReference type="EMBL" id="CAF1346696.1"/>
    </source>
</evidence>
<dbReference type="EMBL" id="CAJNOI010000796">
    <property type="protein sequence ID" value="CAF1346696.1"/>
    <property type="molecule type" value="Genomic_DNA"/>
</dbReference>
<dbReference type="Proteomes" id="UP000663832">
    <property type="component" value="Unassembled WGS sequence"/>
</dbReference>
<dbReference type="EMBL" id="CAJNOM010001152">
    <property type="protein sequence ID" value="CAF1595242.1"/>
    <property type="molecule type" value="Genomic_DNA"/>
</dbReference>
<dbReference type="AlphaFoldDB" id="A0A815GYE0"/>
<gene>
    <name evidence="1" type="ORF">BJG266_LOCUS34722</name>
    <name evidence="2" type="ORF">QVE165_LOCUS51793</name>
</gene>
<protein>
    <submittedName>
        <fullName evidence="1">Uncharacterized protein</fullName>
    </submittedName>
</protein>
<evidence type="ECO:0000313" key="4">
    <source>
        <dbReference type="Proteomes" id="UP000663877"/>
    </source>
</evidence>
<evidence type="ECO:0000313" key="2">
    <source>
        <dbReference type="EMBL" id="CAF1595242.1"/>
    </source>
</evidence>
<evidence type="ECO:0000313" key="3">
    <source>
        <dbReference type="Proteomes" id="UP000663832"/>
    </source>
</evidence>
<dbReference type="Proteomes" id="UP000663877">
    <property type="component" value="Unassembled WGS sequence"/>
</dbReference>
<reference evidence="1" key="1">
    <citation type="submission" date="2021-02" db="EMBL/GenBank/DDBJ databases">
        <authorList>
            <person name="Nowell W R."/>
        </authorList>
    </citation>
    <scope>NUCLEOTIDE SEQUENCE</scope>
</reference>
<comment type="caution">
    <text evidence="1">The sequence shown here is derived from an EMBL/GenBank/DDBJ whole genome shotgun (WGS) entry which is preliminary data.</text>
</comment>
<organism evidence="1 4">
    <name type="scientific">Adineta steineri</name>
    <dbReference type="NCBI Taxonomy" id="433720"/>
    <lineage>
        <taxon>Eukaryota</taxon>
        <taxon>Metazoa</taxon>
        <taxon>Spiralia</taxon>
        <taxon>Gnathifera</taxon>
        <taxon>Rotifera</taxon>
        <taxon>Eurotatoria</taxon>
        <taxon>Bdelloidea</taxon>
        <taxon>Adinetida</taxon>
        <taxon>Adinetidae</taxon>
        <taxon>Adineta</taxon>
    </lineage>
</organism>
<accession>A0A815GYE0</accession>
<keyword evidence="3" id="KW-1185">Reference proteome</keyword>
<sequence length="66" mass="7831">MKVHYRCSQVKLRGKQFGVAVYLYYPNDSDKITIFRTTNEHNHKNLETHKTLPKAKIEELTNLKLK</sequence>
<proteinExistence type="predicted"/>
<name>A0A815GYE0_9BILA</name>